<evidence type="ECO:0000313" key="5">
    <source>
        <dbReference type="EMBL" id="KAH7108791.1"/>
    </source>
</evidence>
<dbReference type="InterPro" id="IPR037176">
    <property type="entry name" value="Osmotin/thaumatin-like_sf"/>
</dbReference>
<dbReference type="InterPro" id="IPR049326">
    <property type="entry name" value="Rhodopsin_dom_fungi"/>
</dbReference>
<organism evidence="5 6">
    <name type="scientific">Dactylonectria macrodidyma</name>
    <dbReference type="NCBI Taxonomy" id="307937"/>
    <lineage>
        <taxon>Eukaryota</taxon>
        <taxon>Fungi</taxon>
        <taxon>Dikarya</taxon>
        <taxon>Ascomycota</taxon>
        <taxon>Pezizomycotina</taxon>
        <taxon>Sordariomycetes</taxon>
        <taxon>Hypocreomycetidae</taxon>
        <taxon>Hypocreales</taxon>
        <taxon>Nectriaceae</taxon>
        <taxon>Dactylonectria</taxon>
    </lineage>
</organism>
<dbReference type="AlphaFoldDB" id="A0A9P9CXT1"/>
<reference evidence="5" key="1">
    <citation type="journal article" date="2021" name="Nat. Commun.">
        <title>Genetic determinants of endophytism in the Arabidopsis root mycobiome.</title>
        <authorList>
            <person name="Mesny F."/>
            <person name="Miyauchi S."/>
            <person name="Thiergart T."/>
            <person name="Pickel B."/>
            <person name="Atanasova L."/>
            <person name="Karlsson M."/>
            <person name="Huettel B."/>
            <person name="Barry K.W."/>
            <person name="Haridas S."/>
            <person name="Chen C."/>
            <person name="Bauer D."/>
            <person name="Andreopoulos W."/>
            <person name="Pangilinan J."/>
            <person name="LaButti K."/>
            <person name="Riley R."/>
            <person name="Lipzen A."/>
            <person name="Clum A."/>
            <person name="Drula E."/>
            <person name="Henrissat B."/>
            <person name="Kohler A."/>
            <person name="Grigoriev I.V."/>
            <person name="Martin F.M."/>
            <person name="Hacquard S."/>
        </authorList>
    </citation>
    <scope>NUCLEOTIDE SEQUENCE</scope>
    <source>
        <strain evidence="5">MPI-CAGE-AT-0147</strain>
    </source>
</reference>
<dbReference type="Pfam" id="PF16483">
    <property type="entry name" value="Glyco_hydro_64"/>
    <property type="match status" value="1"/>
</dbReference>
<feature type="region of interest" description="Disordered" evidence="1">
    <location>
        <begin position="197"/>
        <end position="217"/>
    </location>
</feature>
<dbReference type="InterPro" id="IPR037398">
    <property type="entry name" value="Glyco_hydro_64_fam"/>
</dbReference>
<dbReference type="InterPro" id="IPR032477">
    <property type="entry name" value="Glyco_hydro_64"/>
</dbReference>
<dbReference type="Gene3D" id="2.60.110.10">
    <property type="entry name" value="Thaumatin"/>
    <property type="match status" value="1"/>
</dbReference>
<dbReference type="PANTHER" id="PTHR38165:SF1">
    <property type="entry name" value="GLUCANASE B"/>
    <property type="match status" value="1"/>
</dbReference>
<keyword evidence="6" id="KW-1185">Reference proteome</keyword>
<dbReference type="EMBL" id="JAGMUV010000059">
    <property type="protein sequence ID" value="KAH7108791.1"/>
    <property type="molecule type" value="Genomic_DNA"/>
</dbReference>
<sequence length="442" mass="49303">MFGTLVCVASIVVLVESLNFDPSSPEKPSDIASIMVWATVEVNLAIVSSCLPILRPILSTIAPSSMPMSGRGNQQRLCGQSEGIDLRRVTTHKEVDDSSSTRRLAHPEQLGCYRDDYVVMDGRRGPQIVISARHDETFLGRQVERKGGIQSRWNVFCSSHEALQGPNALFLFSRPNEANHHSDSDTGRVPSNGLVGTLGNGERSRHSQRPQDYFGTPRTNTMPTFISQLLRKVHIVHPVADHPVPEFTYIKNLLYANISYVDFVGIVLGMKLVTKDGRIHTTAGLEADAVIKICDDLVEQRKIDNFEWTSLCIADTTGKPIRVLSPGNQYDTDPSIFASYWKTYVDKVWERYTTQDLMIDTQSKAGIVKCRVVDHKLKYNHEDASGVYPFMTHDPIHQFMTTSLQSKSPLTFIKTIVESGELTKSTSETLYGHSVIKVSGDF</sequence>
<accession>A0A9P9CXT1</accession>
<feature type="chain" id="PRO_5040265382" evidence="2">
    <location>
        <begin position="18"/>
        <end position="442"/>
    </location>
</feature>
<keyword evidence="2" id="KW-0732">Signal</keyword>
<evidence type="ECO:0000313" key="6">
    <source>
        <dbReference type="Proteomes" id="UP000738349"/>
    </source>
</evidence>
<proteinExistence type="predicted"/>
<evidence type="ECO:0000256" key="2">
    <source>
        <dbReference type="SAM" id="SignalP"/>
    </source>
</evidence>
<dbReference type="PANTHER" id="PTHR38165">
    <property type="match status" value="1"/>
</dbReference>
<name>A0A9P9CXT1_9HYPO</name>
<evidence type="ECO:0000259" key="4">
    <source>
        <dbReference type="Pfam" id="PF20684"/>
    </source>
</evidence>
<evidence type="ECO:0000259" key="3">
    <source>
        <dbReference type="Pfam" id="PF16483"/>
    </source>
</evidence>
<gene>
    <name evidence="5" type="ORF">EDB81DRAFT_930810</name>
</gene>
<feature type="domain" description="GH64" evidence="3">
    <location>
        <begin position="244"/>
        <end position="381"/>
    </location>
</feature>
<dbReference type="Proteomes" id="UP000738349">
    <property type="component" value="Unassembled WGS sequence"/>
</dbReference>
<dbReference type="Pfam" id="PF20684">
    <property type="entry name" value="Fung_rhodopsin"/>
    <property type="match status" value="1"/>
</dbReference>
<evidence type="ECO:0000256" key="1">
    <source>
        <dbReference type="SAM" id="MobiDB-lite"/>
    </source>
</evidence>
<feature type="signal peptide" evidence="2">
    <location>
        <begin position="1"/>
        <end position="17"/>
    </location>
</feature>
<feature type="domain" description="Rhodopsin" evidence="4">
    <location>
        <begin position="2"/>
        <end position="59"/>
    </location>
</feature>
<protein>
    <submittedName>
        <fullName evidence="5">Uncharacterized protein</fullName>
    </submittedName>
</protein>
<comment type="caution">
    <text evidence="5">The sequence shown here is derived from an EMBL/GenBank/DDBJ whole genome shotgun (WGS) entry which is preliminary data.</text>
</comment>